<dbReference type="InterPro" id="IPR050276">
    <property type="entry name" value="MshD_Acetyltransferase"/>
</dbReference>
<dbReference type="Proteomes" id="UP001499909">
    <property type="component" value="Unassembled WGS sequence"/>
</dbReference>
<dbReference type="Pfam" id="PF08445">
    <property type="entry name" value="FR47"/>
    <property type="match status" value="1"/>
</dbReference>
<comment type="caution">
    <text evidence="2">The sequence shown here is derived from an EMBL/GenBank/DDBJ whole genome shotgun (WGS) entry which is preliminary data.</text>
</comment>
<dbReference type="EMBL" id="BAABDH010000003">
    <property type="protein sequence ID" value="GAA3918971.1"/>
    <property type="molecule type" value="Genomic_DNA"/>
</dbReference>
<protein>
    <submittedName>
        <fullName evidence="2">GNAT family N-acetyltransferase</fullName>
    </submittedName>
</protein>
<dbReference type="InterPro" id="IPR013653">
    <property type="entry name" value="GCN5-like_dom"/>
</dbReference>
<dbReference type="InterPro" id="IPR016181">
    <property type="entry name" value="Acyl_CoA_acyltransferase"/>
</dbReference>
<dbReference type="RefSeq" id="WP_345108741.1">
    <property type="nucleotide sequence ID" value="NZ_BAABDH010000003.1"/>
</dbReference>
<name>A0ABP7MB30_9BACT</name>
<reference evidence="3" key="1">
    <citation type="journal article" date="2019" name="Int. J. Syst. Evol. Microbiol.">
        <title>The Global Catalogue of Microorganisms (GCM) 10K type strain sequencing project: providing services to taxonomists for standard genome sequencing and annotation.</title>
        <authorList>
            <consortium name="The Broad Institute Genomics Platform"/>
            <consortium name="The Broad Institute Genome Sequencing Center for Infectious Disease"/>
            <person name="Wu L."/>
            <person name="Ma J."/>
        </authorList>
    </citation>
    <scope>NUCLEOTIDE SEQUENCE [LARGE SCALE GENOMIC DNA]</scope>
    <source>
        <strain evidence="3">JCM 17214</strain>
    </source>
</reference>
<dbReference type="Gene3D" id="3.40.630.30">
    <property type="match status" value="1"/>
</dbReference>
<dbReference type="SUPFAM" id="SSF55729">
    <property type="entry name" value="Acyl-CoA N-acyltransferases (Nat)"/>
    <property type="match status" value="1"/>
</dbReference>
<keyword evidence="3" id="KW-1185">Reference proteome</keyword>
<sequence>MHILYRPASPDDFASTLEIKKQALGPCIEQVWGWDDKFQHDYHLTHFNPANTALLSFLDNEVGLVETVETADFLLIQNLLIKPVFQNQGVGSHVLKQLIAKAAQRGKAVGLSVLKVNKDAFRLYQKLGFTVTDSAEHTIQMVIPIKHHEHQP</sequence>
<feature type="domain" description="N-acetyltransferase" evidence="1">
    <location>
        <begin position="3"/>
        <end position="146"/>
    </location>
</feature>
<evidence type="ECO:0000259" key="1">
    <source>
        <dbReference type="PROSITE" id="PS51186"/>
    </source>
</evidence>
<evidence type="ECO:0000313" key="3">
    <source>
        <dbReference type="Proteomes" id="UP001499909"/>
    </source>
</evidence>
<dbReference type="PANTHER" id="PTHR43617">
    <property type="entry name" value="L-AMINO ACID N-ACETYLTRANSFERASE"/>
    <property type="match status" value="1"/>
</dbReference>
<dbReference type="InterPro" id="IPR000182">
    <property type="entry name" value="GNAT_dom"/>
</dbReference>
<dbReference type="CDD" id="cd04301">
    <property type="entry name" value="NAT_SF"/>
    <property type="match status" value="1"/>
</dbReference>
<organism evidence="2 3">
    <name type="scientific">Hymenobacter algoricola</name>
    <dbReference type="NCBI Taxonomy" id="486267"/>
    <lineage>
        <taxon>Bacteria</taxon>
        <taxon>Pseudomonadati</taxon>
        <taxon>Bacteroidota</taxon>
        <taxon>Cytophagia</taxon>
        <taxon>Cytophagales</taxon>
        <taxon>Hymenobacteraceae</taxon>
        <taxon>Hymenobacter</taxon>
    </lineage>
</organism>
<dbReference type="PROSITE" id="PS51186">
    <property type="entry name" value="GNAT"/>
    <property type="match status" value="1"/>
</dbReference>
<accession>A0ABP7MB30</accession>
<evidence type="ECO:0000313" key="2">
    <source>
        <dbReference type="EMBL" id="GAA3918971.1"/>
    </source>
</evidence>
<gene>
    <name evidence="2" type="ORF">GCM10022406_01900</name>
</gene>
<proteinExistence type="predicted"/>